<dbReference type="PANTHER" id="PTHR43873:SF1">
    <property type="entry name" value="COBYRINATE A,C-DIAMIDE SYNTHASE"/>
    <property type="match status" value="1"/>
</dbReference>
<dbReference type="InterPro" id="IPR002586">
    <property type="entry name" value="CobQ/CobB/MinD/ParA_Nub-bd_dom"/>
</dbReference>
<keyword evidence="5 7" id="KW-0460">Magnesium</keyword>
<keyword evidence="3 7" id="KW-0547">Nucleotide-binding</keyword>
<keyword evidence="4 7" id="KW-0067">ATP-binding</keyword>
<feature type="domain" description="CobQ/CobB/MinD/ParA nucleotide binding" evidence="8">
    <location>
        <begin position="9"/>
        <end position="185"/>
    </location>
</feature>
<comment type="miscellaneous">
    <text evidence="7">The a and c carboxylates of cobyrinate are activated for nucleophilic attack via formation of a phosphorylated intermediate by ATP. CbiA catalyzes first the amidation of the c-carboxylate, and then that of the a-carboxylate.</text>
</comment>
<accession>A0ABU3NY58</accession>
<dbReference type="EC" id="6.3.5.11" evidence="7"/>
<comment type="similarity">
    <text evidence="7">Belongs to the CobB/CbiA family.</text>
</comment>
<evidence type="ECO:0000256" key="7">
    <source>
        <dbReference type="HAMAP-Rule" id="MF_00027"/>
    </source>
</evidence>
<comment type="function">
    <text evidence="7">Catalyzes the ATP-dependent amidation of the two carboxylate groups at positions a and c of cobyrinate, using either L-glutamine or ammonia as the nitrogen source.</text>
</comment>
<dbReference type="SUPFAM" id="SSF52540">
    <property type="entry name" value="P-loop containing nucleoside triphosphate hydrolases"/>
    <property type="match status" value="1"/>
</dbReference>
<evidence type="ECO:0000259" key="9">
    <source>
        <dbReference type="Pfam" id="PF07685"/>
    </source>
</evidence>
<dbReference type="Gene3D" id="3.40.50.880">
    <property type="match status" value="1"/>
</dbReference>
<dbReference type="InterPro" id="IPR029062">
    <property type="entry name" value="Class_I_gatase-like"/>
</dbReference>
<evidence type="ECO:0000256" key="4">
    <source>
        <dbReference type="ARBA" id="ARBA00022840"/>
    </source>
</evidence>
<keyword evidence="2 7" id="KW-0436">Ligase</keyword>
<evidence type="ECO:0000313" key="10">
    <source>
        <dbReference type="EMBL" id="MDT8901740.1"/>
    </source>
</evidence>
<evidence type="ECO:0000256" key="1">
    <source>
        <dbReference type="ARBA" id="ARBA00001946"/>
    </source>
</evidence>
<feature type="site" description="Increases nucleophilicity of active site Cys" evidence="7">
    <location>
        <position position="435"/>
    </location>
</feature>
<dbReference type="InterPro" id="IPR004484">
    <property type="entry name" value="CbiA/CobB_synth"/>
</dbReference>
<evidence type="ECO:0000256" key="6">
    <source>
        <dbReference type="ARBA" id="ARBA00022962"/>
    </source>
</evidence>
<evidence type="ECO:0000256" key="5">
    <source>
        <dbReference type="ARBA" id="ARBA00022842"/>
    </source>
</evidence>
<dbReference type="InterPro" id="IPR011698">
    <property type="entry name" value="GATase_3"/>
</dbReference>
<dbReference type="PANTHER" id="PTHR43873">
    <property type="entry name" value="COBYRINATE A,C-DIAMIDE SYNTHASE"/>
    <property type="match status" value="1"/>
</dbReference>
<name>A0ABU3NY58_9FIRM</name>
<dbReference type="PROSITE" id="PS51274">
    <property type="entry name" value="GATASE_COBBQ"/>
    <property type="match status" value="1"/>
</dbReference>
<dbReference type="CDD" id="cd05388">
    <property type="entry name" value="CobB_N"/>
    <property type="match status" value="1"/>
</dbReference>
<dbReference type="EMBL" id="JAUOZS010000001">
    <property type="protein sequence ID" value="MDT8901740.1"/>
    <property type="molecule type" value="Genomic_DNA"/>
</dbReference>
<dbReference type="Pfam" id="PF07685">
    <property type="entry name" value="GATase_3"/>
    <property type="match status" value="1"/>
</dbReference>
<sequence length="463" mass="48875">MKQLQIPRIVIAGTSSGVGKTTIVAGLLAVLRQRGLRVQSYKVGPDYIDPGYHKLASGVPAHNLDTWLVPEDELVPLFAKTAAGADIAVIEGVMGLFDGGRGGISSTAAIARALGAPVVVVLDARSAGESVAATALGFATYDPDLAIAGFIVNRLGSETHRAIVAEALGRLGLPVFGCLQRSDSLGVGERHLGLIPVTEQSEAALRVDLMRAAVDRGLDVDALLRAAAAAPPLSVPAPAAAAAKTVRIGVARDEAFTFYYPESLAVLEEHGAELVPFSPLRDQALPAVDGLIIGGGFPEMFLTDLAANRPMHEAISRAVRRGMPAYAECGGLMYLAKEIVAFDGRSFPMVGLVPAACRMESRLQTVGYVEATALGDNVLCRAGDILRGHEFHFSRMELTCPADDFDWAFQFRKIRTGNVYLGGFAAGSLLASYLHMHLAGNRAAAAMFAARCRAFRAAEGEKR</sequence>
<comment type="domain">
    <text evidence="7">Comprises of two domains. The C-terminal domain contains the binding site for glutamine and catalyzes the hydrolysis of this substrate to glutamate and ammonia. The N-terminal domain is anticipated to bind ATP and cobyrinate and catalyzes the ultimate synthesis of the diamide product. The ammonia produced via the glutaminase domain is probably translocated to the adjacent domain via a molecular tunnel, where it reacts with an activated intermediate.</text>
</comment>
<keyword evidence="11" id="KW-1185">Reference proteome</keyword>
<proteinExistence type="inferred from homology"/>
<reference evidence="10 11" key="1">
    <citation type="submission" date="2023-07" db="EMBL/GenBank/DDBJ databases">
        <title>The novel representative of Negativicutes class, Anaeroselena agilis gen. nov. sp. nov.</title>
        <authorList>
            <person name="Prokofeva M.I."/>
            <person name="Elcheninov A.G."/>
            <person name="Klyukina A."/>
            <person name="Kublanov I.V."/>
            <person name="Frolov E.N."/>
            <person name="Podosokorskaya O.A."/>
        </authorList>
    </citation>
    <scope>NUCLEOTIDE SEQUENCE [LARGE SCALE GENOMIC DNA]</scope>
    <source>
        <strain evidence="10 11">4137-cl</strain>
    </source>
</reference>
<comment type="catalytic activity">
    <reaction evidence="7">
        <text>cob(II)yrinate + 2 L-glutamine + 2 ATP + 2 H2O = cob(II)yrinate a,c diamide + 2 L-glutamate + 2 ADP + 2 phosphate + 2 H(+)</text>
        <dbReference type="Rhea" id="RHEA:26289"/>
        <dbReference type="ChEBI" id="CHEBI:15377"/>
        <dbReference type="ChEBI" id="CHEBI:15378"/>
        <dbReference type="ChEBI" id="CHEBI:29985"/>
        <dbReference type="ChEBI" id="CHEBI:30616"/>
        <dbReference type="ChEBI" id="CHEBI:43474"/>
        <dbReference type="ChEBI" id="CHEBI:58359"/>
        <dbReference type="ChEBI" id="CHEBI:58537"/>
        <dbReference type="ChEBI" id="CHEBI:58894"/>
        <dbReference type="ChEBI" id="CHEBI:456216"/>
        <dbReference type="EC" id="6.3.5.11"/>
    </reaction>
</comment>
<dbReference type="Proteomes" id="UP001254848">
    <property type="component" value="Unassembled WGS sequence"/>
</dbReference>
<dbReference type="NCBIfam" id="NF002204">
    <property type="entry name" value="PRK01077.1"/>
    <property type="match status" value="1"/>
</dbReference>
<dbReference type="InterPro" id="IPR027417">
    <property type="entry name" value="P-loop_NTPase"/>
</dbReference>
<comment type="pathway">
    <text evidence="7">Cofactor biosynthesis; adenosylcobalamin biosynthesis; cob(II)yrinate a,c-diamide from sirohydrochlorin (anaerobic route): step 10/10.</text>
</comment>
<dbReference type="Gene3D" id="3.40.50.300">
    <property type="entry name" value="P-loop containing nucleotide triphosphate hydrolases"/>
    <property type="match status" value="2"/>
</dbReference>
<keyword evidence="6 7" id="KW-0315">Glutamine amidotransferase</keyword>
<gene>
    <name evidence="7" type="primary">cbiA</name>
    <name evidence="10" type="ORF">Q4T40_10835</name>
</gene>
<dbReference type="CDD" id="cd03130">
    <property type="entry name" value="GATase1_CobB"/>
    <property type="match status" value="1"/>
</dbReference>
<feature type="domain" description="CobB/CobQ-like glutamine amidotransferase" evidence="9">
    <location>
        <begin position="247"/>
        <end position="441"/>
    </location>
</feature>
<keyword evidence="7" id="KW-0169">Cobalamin biosynthesis</keyword>
<dbReference type="NCBIfam" id="TIGR00379">
    <property type="entry name" value="cobB"/>
    <property type="match status" value="1"/>
</dbReference>
<organism evidence="10 11">
    <name type="scientific">Anaeroselena agilis</name>
    <dbReference type="NCBI Taxonomy" id="3063788"/>
    <lineage>
        <taxon>Bacteria</taxon>
        <taxon>Bacillati</taxon>
        <taxon>Bacillota</taxon>
        <taxon>Negativicutes</taxon>
        <taxon>Acetonemataceae</taxon>
        <taxon>Anaeroselena</taxon>
    </lineage>
</organism>
<evidence type="ECO:0000313" key="11">
    <source>
        <dbReference type="Proteomes" id="UP001254848"/>
    </source>
</evidence>
<comment type="cofactor">
    <cofactor evidence="1 7">
        <name>Mg(2+)</name>
        <dbReference type="ChEBI" id="CHEBI:18420"/>
    </cofactor>
</comment>
<protein>
    <recommendedName>
        <fullName evidence="7">Cobyrinate a,c-diamide synthase</fullName>
        <ecNumber evidence="7">6.3.5.11</ecNumber>
    </recommendedName>
    <alternativeName>
        <fullName evidence="7">Cobyrinic acid a,c-diamide synthetase</fullName>
    </alternativeName>
</protein>
<evidence type="ECO:0000256" key="3">
    <source>
        <dbReference type="ARBA" id="ARBA00022741"/>
    </source>
</evidence>
<evidence type="ECO:0000259" key="8">
    <source>
        <dbReference type="Pfam" id="PF01656"/>
    </source>
</evidence>
<evidence type="ECO:0000256" key="2">
    <source>
        <dbReference type="ARBA" id="ARBA00022598"/>
    </source>
</evidence>
<dbReference type="HAMAP" id="MF_00027">
    <property type="entry name" value="CobB_CbiA"/>
    <property type="match status" value="1"/>
</dbReference>
<dbReference type="SUPFAM" id="SSF52317">
    <property type="entry name" value="Class I glutamine amidotransferase-like"/>
    <property type="match status" value="1"/>
</dbReference>
<feature type="active site" description="Nucleophile" evidence="7">
    <location>
        <position position="329"/>
    </location>
</feature>
<dbReference type="RefSeq" id="WP_413780244.1">
    <property type="nucleotide sequence ID" value="NZ_JAUOZS010000001.1"/>
</dbReference>
<dbReference type="Pfam" id="PF01656">
    <property type="entry name" value="CbiA"/>
    <property type="match status" value="1"/>
</dbReference>
<comment type="caution">
    <text evidence="10">The sequence shown here is derived from an EMBL/GenBank/DDBJ whole genome shotgun (WGS) entry which is preliminary data.</text>
</comment>